<gene>
    <name evidence="1" type="ORF">AZO1586R_671</name>
</gene>
<feature type="non-terminal residue" evidence="1">
    <location>
        <position position="21"/>
    </location>
</feature>
<organism evidence="1 2">
    <name type="scientific">Bathymodiolus azoricus thioautotrophic gill symbiont</name>
    <dbReference type="NCBI Taxonomy" id="235205"/>
    <lineage>
        <taxon>Bacteria</taxon>
        <taxon>Pseudomonadati</taxon>
        <taxon>Pseudomonadota</taxon>
        <taxon>Gammaproteobacteria</taxon>
        <taxon>sulfur-oxidizing symbionts</taxon>
    </lineage>
</organism>
<evidence type="ECO:0000313" key="2">
    <source>
        <dbReference type="Proteomes" id="UP000635628"/>
    </source>
</evidence>
<protein>
    <submittedName>
        <fullName evidence="1">Uncharacterized protein</fullName>
    </submittedName>
</protein>
<reference evidence="1" key="1">
    <citation type="submission" date="2020-05" db="EMBL/GenBank/DDBJ databases">
        <authorList>
            <person name="Petersen J."/>
            <person name="Sayavedra L."/>
        </authorList>
    </citation>
    <scope>NUCLEOTIDE SEQUENCE</scope>
    <source>
        <strain evidence="1">B azoricus SOX Menez Gwen</strain>
    </source>
</reference>
<dbReference type="Proteomes" id="UP000635628">
    <property type="component" value="Unassembled WGS sequence"/>
</dbReference>
<sequence length="21" mass="2481">MIAKMNKAPEQYKTKELCQLL</sequence>
<name>A0ACA8ZP00_9GAMM</name>
<comment type="caution">
    <text evidence="1">The sequence shown here is derived from an EMBL/GenBank/DDBJ whole genome shotgun (WGS) entry which is preliminary data.</text>
</comment>
<proteinExistence type="predicted"/>
<keyword evidence="2" id="KW-1185">Reference proteome</keyword>
<evidence type="ECO:0000313" key="1">
    <source>
        <dbReference type="EMBL" id="CAB5497888.1"/>
    </source>
</evidence>
<accession>A0ACA8ZP00</accession>
<dbReference type="EMBL" id="CAESAP020000124">
    <property type="protein sequence ID" value="CAB5497888.1"/>
    <property type="molecule type" value="Genomic_DNA"/>
</dbReference>